<protein>
    <submittedName>
        <fullName evidence="1">Uncharacterized protein</fullName>
    </submittedName>
</protein>
<organism evidence="1 2">
    <name type="scientific">Niveomyces insectorum RCEF 264</name>
    <dbReference type="NCBI Taxonomy" id="1081102"/>
    <lineage>
        <taxon>Eukaryota</taxon>
        <taxon>Fungi</taxon>
        <taxon>Dikarya</taxon>
        <taxon>Ascomycota</taxon>
        <taxon>Pezizomycotina</taxon>
        <taxon>Sordariomycetes</taxon>
        <taxon>Hypocreomycetidae</taxon>
        <taxon>Hypocreales</taxon>
        <taxon>Cordycipitaceae</taxon>
        <taxon>Niveomyces</taxon>
    </lineage>
</organism>
<gene>
    <name evidence="1" type="ORF">SPI_03796</name>
</gene>
<keyword evidence="2" id="KW-1185">Reference proteome</keyword>
<evidence type="ECO:0000313" key="2">
    <source>
        <dbReference type="Proteomes" id="UP000076874"/>
    </source>
</evidence>
<reference evidence="1 2" key="1">
    <citation type="journal article" date="2016" name="Genome Biol. Evol.">
        <title>Divergent and convergent evolution of fungal pathogenicity.</title>
        <authorList>
            <person name="Shang Y."/>
            <person name="Xiao G."/>
            <person name="Zheng P."/>
            <person name="Cen K."/>
            <person name="Zhan S."/>
            <person name="Wang C."/>
        </authorList>
    </citation>
    <scope>NUCLEOTIDE SEQUENCE [LARGE SCALE GENOMIC DNA]</scope>
    <source>
        <strain evidence="1 2">RCEF 264</strain>
    </source>
</reference>
<dbReference type="Proteomes" id="UP000076874">
    <property type="component" value="Unassembled WGS sequence"/>
</dbReference>
<evidence type="ECO:0000313" key="1">
    <source>
        <dbReference type="EMBL" id="OAA63633.1"/>
    </source>
</evidence>
<name>A0A167WD28_9HYPO</name>
<comment type="caution">
    <text evidence="1">The sequence shown here is derived from an EMBL/GenBank/DDBJ whole genome shotgun (WGS) entry which is preliminary data.</text>
</comment>
<sequence>MPQWKNSDGHHTSSPFNYTRKADAASGRLFWVDEAGNEVVGPDGGRIWDTNAFW</sequence>
<dbReference type="EMBL" id="AZHD01000005">
    <property type="protein sequence ID" value="OAA63633.1"/>
    <property type="molecule type" value="Genomic_DNA"/>
</dbReference>
<accession>A0A167WD28</accession>
<dbReference type="AlphaFoldDB" id="A0A167WD28"/>
<proteinExistence type="predicted"/>